<dbReference type="RefSeq" id="WP_253058487.1">
    <property type="nucleotide sequence ID" value="NZ_JAMXWM010000002.1"/>
</dbReference>
<reference evidence="6" key="1">
    <citation type="journal article" date="2019" name="Int. J. Syst. Evol. Microbiol.">
        <title>The Global Catalogue of Microorganisms (GCM) 10K type strain sequencing project: providing services to taxonomists for standard genome sequencing and annotation.</title>
        <authorList>
            <consortium name="The Broad Institute Genomics Platform"/>
            <consortium name="The Broad Institute Genome Sequencing Center for Infectious Disease"/>
            <person name="Wu L."/>
            <person name="Ma J."/>
        </authorList>
    </citation>
    <scope>NUCLEOTIDE SEQUENCE [LARGE SCALE GENOMIC DNA]</scope>
    <source>
        <strain evidence="6">TISTR 2466</strain>
    </source>
</reference>
<protein>
    <submittedName>
        <fullName evidence="5">ArsR/SmtB family transcription factor</fullName>
    </submittedName>
</protein>
<evidence type="ECO:0000256" key="1">
    <source>
        <dbReference type="ARBA" id="ARBA00023015"/>
    </source>
</evidence>
<dbReference type="InterPro" id="IPR001845">
    <property type="entry name" value="HTH_ArsR_DNA-bd_dom"/>
</dbReference>
<dbReference type="PIRSF" id="PIRSF030050">
    <property type="entry name" value="UCP030050_HTH"/>
    <property type="match status" value="1"/>
</dbReference>
<keyword evidence="2" id="KW-0238">DNA-binding</keyword>
<organism evidence="5 6">
    <name type="scientific">Sporolactobacillus shoreicorticis</name>
    <dbReference type="NCBI Taxonomy" id="1923877"/>
    <lineage>
        <taxon>Bacteria</taxon>
        <taxon>Bacillati</taxon>
        <taxon>Bacillota</taxon>
        <taxon>Bacilli</taxon>
        <taxon>Bacillales</taxon>
        <taxon>Sporolactobacillaceae</taxon>
        <taxon>Sporolactobacillus</taxon>
    </lineage>
</organism>
<dbReference type="SUPFAM" id="SSF46785">
    <property type="entry name" value="Winged helix' DNA-binding domain"/>
    <property type="match status" value="1"/>
</dbReference>
<dbReference type="SMART" id="SM00418">
    <property type="entry name" value="HTH_ARSR"/>
    <property type="match status" value="1"/>
</dbReference>
<dbReference type="InterPro" id="IPR036390">
    <property type="entry name" value="WH_DNA-bd_sf"/>
</dbReference>
<dbReference type="PANTHER" id="PTHR43132">
    <property type="entry name" value="ARSENICAL RESISTANCE OPERON REPRESSOR ARSR-RELATED"/>
    <property type="match status" value="1"/>
</dbReference>
<comment type="caution">
    <text evidence="5">The sequence shown here is derived from an EMBL/GenBank/DDBJ whole genome shotgun (WGS) entry which is preliminary data.</text>
</comment>
<keyword evidence="1" id="KW-0805">Transcription regulation</keyword>
<feature type="domain" description="HTH arsR-type" evidence="4">
    <location>
        <begin position="11"/>
        <end position="93"/>
    </location>
</feature>
<dbReference type="Gene3D" id="1.10.10.10">
    <property type="entry name" value="Winged helix-like DNA-binding domain superfamily/Winged helix DNA-binding domain"/>
    <property type="match status" value="1"/>
</dbReference>
<evidence type="ECO:0000259" key="4">
    <source>
        <dbReference type="SMART" id="SM00418"/>
    </source>
</evidence>
<dbReference type="InterPro" id="IPR036388">
    <property type="entry name" value="WH-like_DNA-bd_sf"/>
</dbReference>
<evidence type="ECO:0000313" key="6">
    <source>
        <dbReference type="Proteomes" id="UP001597399"/>
    </source>
</evidence>
<proteinExistence type="predicted"/>
<dbReference type="InterPro" id="IPR016943">
    <property type="entry name" value="UCP030050_HTH"/>
</dbReference>
<gene>
    <name evidence="5" type="ORF">ACFSUE_05655</name>
</gene>
<evidence type="ECO:0000256" key="2">
    <source>
        <dbReference type="ARBA" id="ARBA00023125"/>
    </source>
</evidence>
<keyword evidence="3" id="KW-0804">Transcription</keyword>
<evidence type="ECO:0000313" key="5">
    <source>
        <dbReference type="EMBL" id="MFD2693118.1"/>
    </source>
</evidence>
<dbReference type="PANTHER" id="PTHR43132:SF2">
    <property type="entry name" value="ARSENICAL RESISTANCE OPERON REPRESSOR ARSR-RELATED"/>
    <property type="match status" value="1"/>
</dbReference>
<dbReference type="Proteomes" id="UP001597399">
    <property type="component" value="Unassembled WGS sequence"/>
</dbReference>
<dbReference type="InterPro" id="IPR011991">
    <property type="entry name" value="ArsR-like_HTH"/>
</dbReference>
<sequence>MQLDISERSLAVYEVLASSVRLRIIQLLSQKKMNIKELAAELGISSAIVGRHVRQMENAGLVKSEKIPGKSGLQKVVILKVDRIDIKFPRKIYPAFETITSHIPIGHYSDFNVSPTCGLATRSEPIGNYDEPKYFMDPMKNQAAILWFTKGFIEYRVPNLLPEKNALQMIDIVLEISSEFPYSNNEWPSDITFYLNSIKLCTWTSPGDFSDTRGRFTPDWWASNVNQYGLLNTLRITQEGTYIENKQVSYVKISDFDPQTTIWSFKIEVSEDAEHVGGVTLFGKGFGNYDQDIEFTLYYG</sequence>
<dbReference type="InterPro" id="IPR051011">
    <property type="entry name" value="Metal_resp_trans_reg"/>
</dbReference>
<dbReference type="EMBL" id="JBHUMQ010000015">
    <property type="protein sequence ID" value="MFD2693118.1"/>
    <property type="molecule type" value="Genomic_DNA"/>
</dbReference>
<evidence type="ECO:0000256" key="3">
    <source>
        <dbReference type="ARBA" id="ARBA00023163"/>
    </source>
</evidence>
<keyword evidence="6" id="KW-1185">Reference proteome</keyword>
<dbReference type="Pfam" id="PF01022">
    <property type="entry name" value="HTH_5"/>
    <property type="match status" value="1"/>
</dbReference>
<accession>A0ABW5S103</accession>
<dbReference type="CDD" id="cd00090">
    <property type="entry name" value="HTH_ARSR"/>
    <property type="match status" value="1"/>
</dbReference>
<name>A0ABW5S103_9BACL</name>